<feature type="chain" id="PRO_5020493790" evidence="9">
    <location>
        <begin position="25"/>
        <end position="942"/>
    </location>
</feature>
<keyword evidence="7" id="KW-0482">Metalloprotease</keyword>
<keyword evidence="5" id="KW-0378">Hydrolase</keyword>
<dbReference type="Proteomes" id="UP000309594">
    <property type="component" value="Unassembled WGS sequence"/>
</dbReference>
<keyword evidence="9" id="KW-0732">Signal</keyword>
<comment type="caution">
    <text evidence="12">The sequence shown here is derived from an EMBL/GenBank/DDBJ whole genome shotgun (WGS) entry which is preliminary data.</text>
</comment>
<evidence type="ECO:0000256" key="5">
    <source>
        <dbReference type="ARBA" id="ARBA00022801"/>
    </source>
</evidence>
<evidence type="ECO:0000259" key="11">
    <source>
        <dbReference type="Pfam" id="PF05193"/>
    </source>
</evidence>
<gene>
    <name evidence="12" type="ORF">FBD94_16430</name>
</gene>
<dbReference type="InterPro" id="IPR001431">
    <property type="entry name" value="Pept_M16_Zn_BS"/>
</dbReference>
<evidence type="ECO:0000256" key="6">
    <source>
        <dbReference type="ARBA" id="ARBA00022833"/>
    </source>
</evidence>
<evidence type="ECO:0000259" key="10">
    <source>
        <dbReference type="Pfam" id="PF00675"/>
    </source>
</evidence>
<proteinExistence type="inferred from homology"/>
<dbReference type="PANTHER" id="PTHR43690">
    <property type="entry name" value="NARDILYSIN"/>
    <property type="match status" value="1"/>
</dbReference>
<evidence type="ECO:0000256" key="9">
    <source>
        <dbReference type="SAM" id="SignalP"/>
    </source>
</evidence>
<evidence type="ECO:0000256" key="4">
    <source>
        <dbReference type="ARBA" id="ARBA00022723"/>
    </source>
</evidence>
<keyword evidence="4" id="KW-0479">Metal-binding</keyword>
<evidence type="ECO:0000256" key="8">
    <source>
        <dbReference type="RuleBase" id="RU004447"/>
    </source>
</evidence>
<dbReference type="RefSeq" id="WP_136880996.1">
    <property type="nucleotide sequence ID" value="NZ_SWDX01000006.1"/>
</dbReference>
<evidence type="ECO:0000256" key="7">
    <source>
        <dbReference type="ARBA" id="ARBA00023049"/>
    </source>
</evidence>
<dbReference type="PANTHER" id="PTHR43690:SF34">
    <property type="entry name" value="ZINC PROTEASE PQQL-LIKE"/>
    <property type="match status" value="1"/>
</dbReference>
<dbReference type="EMBL" id="SWDX01000006">
    <property type="protein sequence ID" value="TKC59121.1"/>
    <property type="molecule type" value="Genomic_DNA"/>
</dbReference>
<dbReference type="InterPro" id="IPR011765">
    <property type="entry name" value="Pept_M16_N"/>
</dbReference>
<sequence length="942" mass="104934">MKLQKLLLIAVLCLFSAAFNKSYAQQLLLAPEVVTGKLPNGFTYYVQKNSNQKKRVTLYLANKVGSILETEEQRGLAHFMEHMSFKGSTHFPAATLVDFLEKTGVRFGADLNAYTSFDETVYQLPIPIDNPEMLNKGLQVIRDWAAEAILDPIEIDKERGVVLEEKRLRNGAQQRIQQQIFPYMVNHSRYAERDPIGTEEVLKNFKPETILSFYKDWYRPDLQAIIVVGDVDVKDMVQRIQKLFSDLKAPAAPKPRPDYKIELSGKNQFLAVTDKEVQGTSMQIMIKHPHKKLLTHADYLDYIKKNLFNQVLAARFQSISQKNASRYIGVAVGLAPLMANVEAFSANISARPGELEKGFATFWTEISKIKNQGFTAAELDLAKMQYLNGMQAMANEADKKQSAQFAQEYVRHFIQGNAIPGIAKEAALTEAYLPTISLGHINQLAKQYIIDVNRDVIIVAPETAKASLPDEQQVNAWFEKYETVVTPTASANEEKAAQAIAKIPMIAVSPVKGKVISTTKINELNITELKLSNGVKVILKPTTFKNDEISFTAFSPGGTSIYSDADFQTASNATSLIVEGGVGDFNSETLRQKLSGKQAGVSPFIGERIEGISGYSSVKDLETALQLTYLYFTEPRKDTAAFNATISRARATLANPVNTPEKLFSDTLNAVLSNYHLRRKSAELADLEKVNLDRAFEIYKDRFSDASDFTFIIVGNFDLAKIKPLLVQYLGSLPALGRKESAKDLGINIPSGVIKKTVYGGSEDKATVQLIISGDYQYSEANNLQLQAIKQVLELRMLERLREKEGGVYSPGVSLNVSHTPKTRYAFGISFGCSPANVEMLIAAVWEEIAKIKAEGALPEDLAKFIAEKKVGLKNSLETNGFWLNYLSNQYQEQLDPKEILHYNKNLEGLNSAQLKTAINTYLDSKNYIRVVLMPEGQQLIK</sequence>
<reference evidence="12 13" key="1">
    <citation type="submission" date="2019-04" db="EMBL/GenBank/DDBJ databases">
        <title>Pedobacter sp. RP-1-16 sp. nov., isolated from Arctic soil.</title>
        <authorList>
            <person name="Dahal R.H."/>
            <person name="Kim D.-U."/>
        </authorList>
    </citation>
    <scope>NUCLEOTIDE SEQUENCE [LARGE SCALE GENOMIC DNA]</scope>
    <source>
        <strain evidence="12 13">RP-1-16</strain>
    </source>
</reference>
<dbReference type="GO" id="GO:0006508">
    <property type="term" value="P:proteolysis"/>
    <property type="evidence" value="ECO:0007669"/>
    <property type="project" value="UniProtKB-KW"/>
</dbReference>
<organism evidence="12 13">
    <name type="scientific">Pedobacter hiemivivus</name>
    <dbReference type="NCBI Taxonomy" id="2530454"/>
    <lineage>
        <taxon>Bacteria</taxon>
        <taxon>Pseudomonadati</taxon>
        <taxon>Bacteroidota</taxon>
        <taxon>Sphingobacteriia</taxon>
        <taxon>Sphingobacteriales</taxon>
        <taxon>Sphingobacteriaceae</taxon>
        <taxon>Pedobacter</taxon>
    </lineage>
</organism>
<dbReference type="Pfam" id="PF05193">
    <property type="entry name" value="Peptidase_M16_C"/>
    <property type="match status" value="2"/>
</dbReference>
<name>A0A4U1G5T9_9SPHI</name>
<dbReference type="SUPFAM" id="SSF63411">
    <property type="entry name" value="LuxS/MPP-like metallohydrolase"/>
    <property type="match status" value="4"/>
</dbReference>
<keyword evidence="3" id="KW-0645">Protease</keyword>
<dbReference type="Pfam" id="PF00675">
    <property type="entry name" value="Peptidase_M16"/>
    <property type="match status" value="1"/>
</dbReference>
<dbReference type="GO" id="GO:0004222">
    <property type="term" value="F:metalloendopeptidase activity"/>
    <property type="evidence" value="ECO:0007669"/>
    <property type="project" value="InterPro"/>
</dbReference>
<protein>
    <submittedName>
        <fullName evidence="12">Insulinase family protein</fullName>
    </submittedName>
</protein>
<dbReference type="AlphaFoldDB" id="A0A4U1G5T9"/>
<dbReference type="InterPro" id="IPR050626">
    <property type="entry name" value="Peptidase_M16"/>
</dbReference>
<comment type="similarity">
    <text evidence="2 8">Belongs to the peptidase M16 family.</text>
</comment>
<dbReference type="GO" id="GO:0046872">
    <property type="term" value="F:metal ion binding"/>
    <property type="evidence" value="ECO:0007669"/>
    <property type="project" value="UniProtKB-KW"/>
</dbReference>
<dbReference type="InterPro" id="IPR007863">
    <property type="entry name" value="Peptidase_M16_C"/>
</dbReference>
<evidence type="ECO:0000256" key="3">
    <source>
        <dbReference type="ARBA" id="ARBA00022670"/>
    </source>
</evidence>
<feature type="domain" description="Peptidase M16 N-terminal" evidence="10">
    <location>
        <begin position="47"/>
        <end position="167"/>
    </location>
</feature>
<comment type="cofactor">
    <cofactor evidence="1">
        <name>Zn(2+)</name>
        <dbReference type="ChEBI" id="CHEBI:29105"/>
    </cofactor>
</comment>
<evidence type="ECO:0000313" key="12">
    <source>
        <dbReference type="EMBL" id="TKC59121.1"/>
    </source>
</evidence>
<evidence type="ECO:0000313" key="13">
    <source>
        <dbReference type="Proteomes" id="UP000309594"/>
    </source>
</evidence>
<accession>A0A4U1G5T9</accession>
<dbReference type="Gene3D" id="3.30.830.10">
    <property type="entry name" value="Metalloenzyme, LuxS/M16 peptidase-like"/>
    <property type="match status" value="4"/>
</dbReference>
<evidence type="ECO:0000256" key="1">
    <source>
        <dbReference type="ARBA" id="ARBA00001947"/>
    </source>
</evidence>
<feature type="domain" description="Peptidase M16 C-terminal" evidence="11">
    <location>
        <begin position="690"/>
        <end position="863"/>
    </location>
</feature>
<dbReference type="InterPro" id="IPR011249">
    <property type="entry name" value="Metalloenz_LuxS/M16"/>
</dbReference>
<feature type="domain" description="Peptidase M16 C-terminal" evidence="11">
    <location>
        <begin position="205"/>
        <end position="385"/>
    </location>
</feature>
<dbReference type="PROSITE" id="PS00143">
    <property type="entry name" value="INSULINASE"/>
    <property type="match status" value="1"/>
</dbReference>
<evidence type="ECO:0000256" key="2">
    <source>
        <dbReference type="ARBA" id="ARBA00007261"/>
    </source>
</evidence>
<feature type="signal peptide" evidence="9">
    <location>
        <begin position="1"/>
        <end position="24"/>
    </location>
</feature>
<keyword evidence="6" id="KW-0862">Zinc</keyword>